<accession>B3M5B3</accession>
<feature type="chain" id="PRO_5002790077" evidence="2">
    <location>
        <begin position="31"/>
        <end position="211"/>
    </location>
</feature>
<dbReference type="GeneID" id="6493463"/>
<dbReference type="STRING" id="7217.B3M5B3"/>
<dbReference type="KEGG" id="dan:6493463"/>
<reference evidence="3 4" key="1">
    <citation type="journal article" date="2007" name="Nature">
        <title>Evolution of genes and genomes on the Drosophila phylogeny.</title>
        <authorList>
            <consortium name="Drosophila 12 Genomes Consortium"/>
            <person name="Clark A.G."/>
            <person name="Eisen M.B."/>
            <person name="Smith D.R."/>
            <person name="Bergman C.M."/>
            <person name="Oliver B."/>
            <person name="Markow T.A."/>
            <person name="Kaufman T.C."/>
            <person name="Kellis M."/>
            <person name="Gelbart W."/>
            <person name="Iyer V.N."/>
            <person name="Pollard D.A."/>
            <person name="Sackton T.B."/>
            <person name="Larracuente A.M."/>
            <person name="Singh N.D."/>
            <person name="Abad J.P."/>
            <person name="Abt D.N."/>
            <person name="Adryan B."/>
            <person name="Aguade M."/>
            <person name="Akashi H."/>
            <person name="Anderson W.W."/>
            <person name="Aquadro C.F."/>
            <person name="Ardell D.H."/>
            <person name="Arguello R."/>
            <person name="Artieri C.G."/>
            <person name="Barbash D.A."/>
            <person name="Barker D."/>
            <person name="Barsanti P."/>
            <person name="Batterham P."/>
            <person name="Batzoglou S."/>
            <person name="Begun D."/>
            <person name="Bhutkar A."/>
            <person name="Blanco E."/>
            <person name="Bosak S.A."/>
            <person name="Bradley R.K."/>
            <person name="Brand A.D."/>
            <person name="Brent M.R."/>
            <person name="Brooks A.N."/>
            <person name="Brown R.H."/>
            <person name="Butlin R.K."/>
            <person name="Caggese C."/>
            <person name="Calvi B.R."/>
            <person name="Bernardo de Carvalho A."/>
            <person name="Caspi A."/>
            <person name="Castrezana S."/>
            <person name="Celniker S.E."/>
            <person name="Chang J.L."/>
            <person name="Chapple C."/>
            <person name="Chatterji S."/>
            <person name="Chinwalla A."/>
            <person name="Civetta A."/>
            <person name="Clifton S.W."/>
            <person name="Comeron J.M."/>
            <person name="Costello J.C."/>
            <person name="Coyne J.A."/>
            <person name="Daub J."/>
            <person name="David R.G."/>
            <person name="Delcher A.L."/>
            <person name="Delehaunty K."/>
            <person name="Do C.B."/>
            <person name="Ebling H."/>
            <person name="Edwards K."/>
            <person name="Eickbush T."/>
            <person name="Evans J.D."/>
            <person name="Filipski A."/>
            <person name="Findeiss S."/>
            <person name="Freyhult E."/>
            <person name="Fulton L."/>
            <person name="Fulton R."/>
            <person name="Garcia A.C."/>
            <person name="Gardiner A."/>
            <person name="Garfield D.A."/>
            <person name="Garvin B.E."/>
            <person name="Gibson G."/>
            <person name="Gilbert D."/>
            <person name="Gnerre S."/>
            <person name="Godfrey J."/>
            <person name="Good R."/>
            <person name="Gotea V."/>
            <person name="Gravely B."/>
            <person name="Greenberg A.J."/>
            <person name="Griffiths-Jones S."/>
            <person name="Gross S."/>
            <person name="Guigo R."/>
            <person name="Gustafson E.A."/>
            <person name="Haerty W."/>
            <person name="Hahn M.W."/>
            <person name="Halligan D.L."/>
            <person name="Halpern A.L."/>
            <person name="Halter G.M."/>
            <person name="Han M.V."/>
            <person name="Heger A."/>
            <person name="Hillier L."/>
            <person name="Hinrichs A.S."/>
            <person name="Holmes I."/>
            <person name="Hoskins R.A."/>
            <person name="Hubisz M.J."/>
            <person name="Hultmark D."/>
            <person name="Huntley M.A."/>
            <person name="Jaffe D.B."/>
            <person name="Jagadeeshan S."/>
            <person name="Jeck W.R."/>
            <person name="Johnson J."/>
            <person name="Jones C.D."/>
            <person name="Jordan W.C."/>
            <person name="Karpen G.H."/>
            <person name="Kataoka E."/>
            <person name="Keightley P.D."/>
            <person name="Kheradpour P."/>
            <person name="Kirkness E.F."/>
            <person name="Koerich L.B."/>
            <person name="Kristiansen K."/>
            <person name="Kudrna D."/>
            <person name="Kulathinal R.J."/>
            <person name="Kumar S."/>
            <person name="Kwok R."/>
            <person name="Lander E."/>
            <person name="Langley C.H."/>
            <person name="Lapoint R."/>
            <person name="Lazzaro B.P."/>
            <person name="Lee S.J."/>
            <person name="Levesque L."/>
            <person name="Li R."/>
            <person name="Lin C.F."/>
            <person name="Lin M.F."/>
            <person name="Lindblad-Toh K."/>
            <person name="Llopart A."/>
            <person name="Long M."/>
            <person name="Low L."/>
            <person name="Lozovsky E."/>
            <person name="Lu J."/>
            <person name="Luo M."/>
            <person name="Machado C.A."/>
            <person name="Makalowski W."/>
            <person name="Marzo M."/>
            <person name="Matsuda M."/>
            <person name="Matzkin L."/>
            <person name="McAllister B."/>
            <person name="McBride C.S."/>
            <person name="McKernan B."/>
            <person name="McKernan K."/>
            <person name="Mendez-Lago M."/>
            <person name="Minx P."/>
            <person name="Mollenhauer M.U."/>
            <person name="Montooth K."/>
            <person name="Mount S.M."/>
            <person name="Mu X."/>
            <person name="Myers E."/>
            <person name="Negre B."/>
            <person name="Newfeld S."/>
            <person name="Nielsen R."/>
            <person name="Noor M.A."/>
            <person name="O'Grady P."/>
            <person name="Pachter L."/>
            <person name="Papaceit M."/>
            <person name="Parisi M.J."/>
            <person name="Parisi M."/>
            <person name="Parts L."/>
            <person name="Pedersen J.S."/>
            <person name="Pesole G."/>
            <person name="Phillippy A.M."/>
            <person name="Ponting C.P."/>
            <person name="Pop M."/>
            <person name="Porcelli D."/>
            <person name="Powell J.R."/>
            <person name="Prohaska S."/>
            <person name="Pruitt K."/>
            <person name="Puig M."/>
            <person name="Quesneville H."/>
            <person name="Ram K.R."/>
            <person name="Rand D."/>
            <person name="Rasmussen M.D."/>
            <person name="Reed L.K."/>
            <person name="Reenan R."/>
            <person name="Reily A."/>
            <person name="Remington K.A."/>
            <person name="Rieger T.T."/>
            <person name="Ritchie M.G."/>
            <person name="Robin C."/>
            <person name="Rogers Y.H."/>
            <person name="Rohde C."/>
            <person name="Rozas J."/>
            <person name="Rubenfield M.J."/>
            <person name="Ruiz A."/>
            <person name="Russo S."/>
            <person name="Salzberg S.L."/>
            <person name="Sanchez-Gracia A."/>
            <person name="Saranga D.J."/>
            <person name="Sato H."/>
            <person name="Schaeffer S.W."/>
            <person name="Schatz M.C."/>
            <person name="Schlenke T."/>
            <person name="Schwartz R."/>
            <person name="Segarra C."/>
            <person name="Singh R.S."/>
            <person name="Sirot L."/>
            <person name="Sirota M."/>
            <person name="Sisneros N.B."/>
            <person name="Smith C.D."/>
            <person name="Smith T.F."/>
            <person name="Spieth J."/>
            <person name="Stage D.E."/>
            <person name="Stark A."/>
            <person name="Stephan W."/>
            <person name="Strausberg R.L."/>
            <person name="Strempel S."/>
            <person name="Sturgill D."/>
            <person name="Sutton G."/>
            <person name="Sutton G.G."/>
            <person name="Tao W."/>
            <person name="Teichmann S."/>
            <person name="Tobari Y.N."/>
            <person name="Tomimura Y."/>
            <person name="Tsolas J.M."/>
            <person name="Valente V.L."/>
            <person name="Venter E."/>
            <person name="Venter J.C."/>
            <person name="Vicario S."/>
            <person name="Vieira F.G."/>
            <person name="Vilella A.J."/>
            <person name="Villasante A."/>
            <person name="Walenz B."/>
            <person name="Wang J."/>
            <person name="Wasserman M."/>
            <person name="Watts T."/>
            <person name="Wilson D."/>
            <person name="Wilson R.K."/>
            <person name="Wing R.A."/>
            <person name="Wolfner M.F."/>
            <person name="Wong A."/>
            <person name="Wong G.K."/>
            <person name="Wu C.I."/>
            <person name="Wu G."/>
            <person name="Yamamoto D."/>
            <person name="Yang H.P."/>
            <person name="Yang S.P."/>
            <person name="Yorke J.A."/>
            <person name="Yoshida K."/>
            <person name="Zdobnov E."/>
            <person name="Zhang P."/>
            <person name="Zhang Y."/>
            <person name="Zimin A.V."/>
            <person name="Baldwin J."/>
            <person name="Abdouelleil A."/>
            <person name="Abdulkadir J."/>
            <person name="Abebe A."/>
            <person name="Abera B."/>
            <person name="Abreu J."/>
            <person name="Acer S.C."/>
            <person name="Aftuck L."/>
            <person name="Alexander A."/>
            <person name="An P."/>
            <person name="Anderson E."/>
            <person name="Anderson S."/>
            <person name="Arachi H."/>
            <person name="Azer M."/>
            <person name="Bachantsang P."/>
            <person name="Barry A."/>
            <person name="Bayul T."/>
            <person name="Berlin A."/>
            <person name="Bessette D."/>
            <person name="Bloom T."/>
            <person name="Blye J."/>
            <person name="Boguslavskiy L."/>
            <person name="Bonnet C."/>
            <person name="Boukhgalter B."/>
            <person name="Bourzgui I."/>
            <person name="Brown A."/>
            <person name="Cahill P."/>
            <person name="Channer S."/>
            <person name="Cheshatsang Y."/>
            <person name="Chuda L."/>
            <person name="Citroen M."/>
            <person name="Collymore A."/>
            <person name="Cooke P."/>
            <person name="Costello M."/>
            <person name="D'Aco K."/>
            <person name="Daza R."/>
            <person name="De Haan G."/>
            <person name="DeGray S."/>
            <person name="DeMaso C."/>
            <person name="Dhargay N."/>
            <person name="Dooley K."/>
            <person name="Dooley E."/>
            <person name="Doricent M."/>
            <person name="Dorje P."/>
            <person name="Dorjee K."/>
            <person name="Dupes A."/>
            <person name="Elong R."/>
            <person name="Falk J."/>
            <person name="Farina A."/>
            <person name="Faro S."/>
            <person name="Ferguson D."/>
            <person name="Fisher S."/>
            <person name="Foley C.D."/>
            <person name="Franke A."/>
            <person name="Friedrich D."/>
            <person name="Gadbois L."/>
            <person name="Gearin G."/>
            <person name="Gearin C.R."/>
            <person name="Giannoukos G."/>
            <person name="Goode T."/>
            <person name="Graham J."/>
            <person name="Grandbois E."/>
            <person name="Grewal S."/>
            <person name="Gyaltsen K."/>
            <person name="Hafez N."/>
            <person name="Hagos B."/>
            <person name="Hall J."/>
            <person name="Henson C."/>
            <person name="Hollinger A."/>
            <person name="Honan T."/>
            <person name="Huard M.D."/>
            <person name="Hughes L."/>
            <person name="Hurhula B."/>
            <person name="Husby M.E."/>
            <person name="Kamat A."/>
            <person name="Kanga B."/>
            <person name="Kashin S."/>
            <person name="Khazanovich D."/>
            <person name="Kisner P."/>
            <person name="Lance K."/>
            <person name="Lara M."/>
            <person name="Lee W."/>
            <person name="Lennon N."/>
            <person name="Letendre F."/>
            <person name="LeVine R."/>
            <person name="Lipovsky A."/>
            <person name="Liu X."/>
            <person name="Liu J."/>
            <person name="Liu S."/>
            <person name="Lokyitsang T."/>
            <person name="Lokyitsang Y."/>
            <person name="Lubonja R."/>
            <person name="Lui A."/>
            <person name="MacDonald P."/>
            <person name="Magnisalis V."/>
            <person name="Maru K."/>
            <person name="Matthews C."/>
            <person name="McCusker W."/>
            <person name="McDonough S."/>
            <person name="Mehta T."/>
            <person name="Meldrim J."/>
            <person name="Meneus L."/>
            <person name="Mihai O."/>
            <person name="Mihalev A."/>
            <person name="Mihova T."/>
            <person name="Mittelman R."/>
            <person name="Mlenga V."/>
            <person name="Montmayeur A."/>
            <person name="Mulrain L."/>
            <person name="Navidi A."/>
            <person name="Naylor J."/>
            <person name="Negash T."/>
            <person name="Nguyen T."/>
            <person name="Nguyen N."/>
            <person name="Nicol R."/>
            <person name="Norbu C."/>
            <person name="Norbu N."/>
            <person name="Novod N."/>
            <person name="O'Neill B."/>
            <person name="Osman S."/>
            <person name="Markiewicz E."/>
            <person name="Oyono O.L."/>
            <person name="Patti C."/>
            <person name="Phunkhang P."/>
            <person name="Pierre F."/>
            <person name="Priest M."/>
            <person name="Raghuraman S."/>
            <person name="Rege F."/>
            <person name="Reyes R."/>
            <person name="Rise C."/>
            <person name="Rogov P."/>
            <person name="Ross K."/>
            <person name="Ryan E."/>
            <person name="Settipalli S."/>
            <person name="Shea T."/>
            <person name="Sherpa N."/>
            <person name="Shi L."/>
            <person name="Shih D."/>
            <person name="Sparrow T."/>
            <person name="Spaulding J."/>
            <person name="Stalker J."/>
            <person name="Stange-Thomann N."/>
            <person name="Stavropoulos S."/>
            <person name="Stone C."/>
            <person name="Strader C."/>
            <person name="Tesfaye S."/>
            <person name="Thomson T."/>
            <person name="Thoulutsang Y."/>
            <person name="Thoulutsang D."/>
            <person name="Topham K."/>
            <person name="Topping I."/>
            <person name="Tsamla T."/>
            <person name="Vassiliev H."/>
            <person name="Vo A."/>
            <person name="Wangchuk T."/>
            <person name="Wangdi T."/>
            <person name="Weiand M."/>
            <person name="Wilkinson J."/>
            <person name="Wilson A."/>
            <person name="Yadav S."/>
            <person name="Young G."/>
            <person name="Yu Q."/>
            <person name="Zembek L."/>
            <person name="Zhong D."/>
            <person name="Zimmer A."/>
            <person name="Zwirko Z."/>
            <person name="Jaffe D.B."/>
            <person name="Alvarez P."/>
            <person name="Brockman W."/>
            <person name="Butler J."/>
            <person name="Chin C."/>
            <person name="Gnerre S."/>
            <person name="Grabherr M."/>
            <person name="Kleber M."/>
            <person name="Mauceli E."/>
            <person name="MacCallum I."/>
        </authorList>
    </citation>
    <scope>NUCLEOTIDE SEQUENCE [LARGE SCALE GENOMIC DNA]</scope>
    <source>
        <strain evidence="4">Tucson 14024-0371.13</strain>
    </source>
</reference>
<evidence type="ECO:0000256" key="1">
    <source>
        <dbReference type="SAM" id="Phobius"/>
    </source>
</evidence>
<evidence type="ECO:0000313" key="4">
    <source>
        <dbReference type="Proteomes" id="UP000007801"/>
    </source>
</evidence>
<dbReference type="OMA" id="HFCISNW"/>
<feature type="transmembrane region" description="Helical" evidence="1">
    <location>
        <begin position="122"/>
        <end position="142"/>
    </location>
</feature>
<dbReference type="EMBL" id="CH902618">
    <property type="protein sequence ID" value="EDV40618.1"/>
    <property type="molecule type" value="Genomic_DNA"/>
</dbReference>
<dbReference type="PhylomeDB" id="B3M5B3"/>
<evidence type="ECO:0000313" key="3">
    <source>
        <dbReference type="EMBL" id="EDV40618.1"/>
    </source>
</evidence>
<name>B3M5B3_DROAN</name>
<evidence type="ECO:0000256" key="2">
    <source>
        <dbReference type="SAM" id="SignalP"/>
    </source>
</evidence>
<keyword evidence="4" id="KW-1185">Reference proteome</keyword>
<organism evidence="3 4">
    <name type="scientific">Drosophila ananassae</name>
    <name type="common">Fruit fly</name>
    <dbReference type="NCBI Taxonomy" id="7217"/>
    <lineage>
        <taxon>Eukaryota</taxon>
        <taxon>Metazoa</taxon>
        <taxon>Ecdysozoa</taxon>
        <taxon>Arthropoda</taxon>
        <taxon>Hexapoda</taxon>
        <taxon>Insecta</taxon>
        <taxon>Pterygota</taxon>
        <taxon>Neoptera</taxon>
        <taxon>Endopterygota</taxon>
        <taxon>Diptera</taxon>
        <taxon>Brachycera</taxon>
        <taxon>Muscomorpha</taxon>
        <taxon>Ephydroidea</taxon>
        <taxon>Drosophilidae</taxon>
        <taxon>Drosophila</taxon>
        <taxon>Sophophora</taxon>
    </lineage>
</organism>
<protein>
    <submittedName>
        <fullName evidence="3">Uncharacterized protein</fullName>
    </submittedName>
</protein>
<keyword evidence="2" id="KW-0732">Signal</keyword>
<dbReference type="Proteomes" id="UP000007801">
    <property type="component" value="Unassembled WGS sequence"/>
</dbReference>
<dbReference type="HOGENOM" id="CLU_103484_0_0_1"/>
<feature type="signal peptide" evidence="2">
    <location>
        <begin position="1"/>
        <end position="30"/>
    </location>
</feature>
<dbReference type="InParanoid" id="B3M5B3"/>
<dbReference type="OrthoDB" id="7857153at2759"/>
<proteinExistence type="predicted"/>
<keyword evidence="1" id="KW-0812">Transmembrane</keyword>
<keyword evidence="1" id="KW-0472">Membrane</keyword>
<gene>
    <name evidence="3" type="primary">Dana\GF10594</name>
    <name evidence="3" type="synonym">dana_GLEANR_10548</name>
    <name evidence="3" type="ORF">GF10594</name>
</gene>
<dbReference type="eggNOG" id="KOG2597">
    <property type="taxonomic scope" value="Eukaryota"/>
</dbReference>
<feature type="transmembrane region" description="Helical" evidence="1">
    <location>
        <begin position="56"/>
        <end position="74"/>
    </location>
</feature>
<dbReference type="AlphaFoldDB" id="B3M5B3"/>
<keyword evidence="1" id="KW-1133">Transmembrane helix</keyword>
<sequence>MFKIKLRDFGSFVALTALHVCSVLQPVVEAQANVKTIYPVVDRNLLLQVGYQYNHWMLGKSMMYSLLVLIGLWYSRHLQQARKLETEERRGILKDSQQLTAEEVKAEWLSRQRQDAFPMSKFLCFATPWLLTFVGSGLINYVRLYLVIQHFCVSNWRAIQLYGELHVLFLRRLLAVALIPYWSQFAGGDSLEEAAASLPANYISYETHLLD</sequence>